<reference evidence="1 2" key="1">
    <citation type="submission" date="2015-09" db="EMBL/GenBank/DDBJ databases">
        <title>Genome sequence of ICMP 11288.</title>
        <authorList>
            <person name="Visnovsky S."/>
            <person name="Lu A."/>
            <person name="Panda P."/>
            <person name="Pitman A."/>
        </authorList>
    </citation>
    <scope>NUCLEOTIDE SEQUENCE [LARGE SCALE GENOMIC DNA]</scope>
    <source>
        <strain evidence="1 2">ICMP 11288</strain>
    </source>
</reference>
<dbReference type="EMBL" id="LKEF01000058">
    <property type="protein sequence ID" value="KTB57604.1"/>
    <property type="molecule type" value="Genomic_DNA"/>
</dbReference>
<dbReference type="AlphaFoldDB" id="A0A0W0H9Z3"/>
<comment type="caution">
    <text evidence="1">The sequence shown here is derived from an EMBL/GenBank/DDBJ whole genome shotgun (WGS) entry which is preliminary data.</text>
</comment>
<proteinExistence type="predicted"/>
<accession>A0A0W0H9Z3</accession>
<name>A0A0W0H9Z3_PSEFL</name>
<dbReference type="Proteomes" id="UP000054197">
    <property type="component" value="Unassembled WGS sequence"/>
</dbReference>
<evidence type="ECO:0000313" key="2">
    <source>
        <dbReference type="Proteomes" id="UP000054197"/>
    </source>
</evidence>
<organism evidence="1 2">
    <name type="scientific">Pseudomonas fluorescens ICMP 11288</name>
    <dbReference type="NCBI Taxonomy" id="1198309"/>
    <lineage>
        <taxon>Bacteria</taxon>
        <taxon>Pseudomonadati</taxon>
        <taxon>Pseudomonadota</taxon>
        <taxon>Gammaproteobacteria</taxon>
        <taxon>Pseudomonadales</taxon>
        <taxon>Pseudomonadaceae</taxon>
        <taxon>Pseudomonas</taxon>
    </lineage>
</organism>
<gene>
    <name evidence="1" type="ORF">AO063_15015</name>
</gene>
<evidence type="ECO:0000313" key="1">
    <source>
        <dbReference type="EMBL" id="KTB57604.1"/>
    </source>
</evidence>
<sequence length="64" mass="6768">MKSPKLPQRIGFVAAVSVSRAIASNADSTSVKAQLWELSSPSEAAKTAAQATYKLPDPLLSQPR</sequence>
<protein>
    <submittedName>
        <fullName evidence="1">Uncharacterized protein</fullName>
    </submittedName>
</protein>